<sequence>MIGYGVCVGPTGLFDRICRPGIERVRTPGSPIFTMRGQTSMFDAYNAIFDQAAANSDVTGLVLLHDDIELRKNPVDVVGPAFEDESIAMLGSVGGSDTVSLAWWNERDTRRGRVTDYDKVHDYGSDRYEVHAVDDCIIAVNRWVIENVRFPPGRYGGFEGLGVILATMVRAGGRRVVVQDLQDVMHHNDGRGFNGLRDWRRNELRWQRQFFDLSPLERLGNHLEDLATPTIPARLAAQRLALRLAGRAHEVSDGETGDPAVDKVVDGWYRRCKRLRGRMVV</sequence>
<protein>
    <recommendedName>
        <fullName evidence="3">StrF protein</fullName>
    </recommendedName>
</protein>
<organism evidence="1 2">
    <name type="scientific">Streptomyces mashuensis</name>
    <dbReference type="NCBI Taxonomy" id="33904"/>
    <lineage>
        <taxon>Bacteria</taxon>
        <taxon>Bacillati</taxon>
        <taxon>Actinomycetota</taxon>
        <taxon>Actinomycetes</taxon>
        <taxon>Kitasatosporales</taxon>
        <taxon>Streptomycetaceae</taxon>
        <taxon>Streptomyces</taxon>
    </lineage>
</organism>
<evidence type="ECO:0008006" key="3">
    <source>
        <dbReference type="Google" id="ProtNLM"/>
    </source>
</evidence>
<proteinExistence type="predicted"/>
<dbReference type="EMBL" id="BNBD01000007">
    <property type="protein sequence ID" value="GHF52117.1"/>
    <property type="molecule type" value="Genomic_DNA"/>
</dbReference>
<accession>A0A919B458</accession>
<name>A0A919B458_9ACTN</name>
<dbReference type="InterPro" id="IPR029044">
    <property type="entry name" value="Nucleotide-diphossugar_trans"/>
</dbReference>
<dbReference type="AlphaFoldDB" id="A0A919B458"/>
<evidence type="ECO:0000313" key="1">
    <source>
        <dbReference type="EMBL" id="GHF52117.1"/>
    </source>
</evidence>
<comment type="caution">
    <text evidence="1">The sequence shown here is derived from an EMBL/GenBank/DDBJ whole genome shotgun (WGS) entry which is preliminary data.</text>
</comment>
<keyword evidence="2" id="KW-1185">Reference proteome</keyword>
<reference evidence="1" key="2">
    <citation type="submission" date="2020-09" db="EMBL/GenBank/DDBJ databases">
        <authorList>
            <person name="Sun Q."/>
            <person name="Ohkuma M."/>
        </authorList>
    </citation>
    <scope>NUCLEOTIDE SEQUENCE</scope>
    <source>
        <strain evidence="1">JCM 4059</strain>
    </source>
</reference>
<dbReference type="SUPFAM" id="SSF53448">
    <property type="entry name" value="Nucleotide-diphospho-sugar transferases"/>
    <property type="match status" value="1"/>
</dbReference>
<gene>
    <name evidence="1" type="ORF">GCM10010218_36900</name>
</gene>
<dbReference type="Proteomes" id="UP000638313">
    <property type="component" value="Unassembled WGS sequence"/>
</dbReference>
<reference evidence="1" key="1">
    <citation type="journal article" date="2014" name="Int. J. Syst. Evol. Microbiol.">
        <title>Complete genome sequence of Corynebacterium casei LMG S-19264T (=DSM 44701T), isolated from a smear-ripened cheese.</title>
        <authorList>
            <consortium name="US DOE Joint Genome Institute (JGI-PGF)"/>
            <person name="Walter F."/>
            <person name="Albersmeier A."/>
            <person name="Kalinowski J."/>
            <person name="Ruckert C."/>
        </authorList>
    </citation>
    <scope>NUCLEOTIDE SEQUENCE</scope>
    <source>
        <strain evidence="1">JCM 4059</strain>
    </source>
</reference>
<dbReference type="Gene3D" id="3.90.550.10">
    <property type="entry name" value="Spore Coat Polysaccharide Biosynthesis Protein SpsA, Chain A"/>
    <property type="match status" value="1"/>
</dbReference>
<evidence type="ECO:0000313" key="2">
    <source>
        <dbReference type="Proteomes" id="UP000638313"/>
    </source>
</evidence>